<dbReference type="InterPro" id="IPR029058">
    <property type="entry name" value="AB_hydrolase_fold"/>
</dbReference>
<protein>
    <submittedName>
        <fullName evidence="1">AADACL2 family member 3</fullName>
    </submittedName>
</protein>
<evidence type="ECO:0000313" key="1">
    <source>
        <dbReference type="EMBL" id="GAB1287561.1"/>
    </source>
</evidence>
<reference evidence="1 2" key="1">
    <citation type="submission" date="2024-08" db="EMBL/GenBank/DDBJ databases">
        <title>The draft genome of Apodemus speciosus.</title>
        <authorList>
            <person name="Nabeshima K."/>
            <person name="Suzuki S."/>
            <person name="Onuma M."/>
        </authorList>
    </citation>
    <scope>NUCLEOTIDE SEQUENCE [LARGE SCALE GENOMIC DNA]</scope>
    <source>
        <strain evidence="1">IB14-021</strain>
    </source>
</reference>
<keyword evidence="2" id="KW-1185">Reference proteome</keyword>
<gene>
    <name evidence="1" type="ORF">APTSU1_000279100</name>
</gene>
<organism evidence="1 2">
    <name type="scientific">Apodemus speciosus</name>
    <name type="common">Large Japanese field mouse</name>
    <dbReference type="NCBI Taxonomy" id="105296"/>
    <lineage>
        <taxon>Eukaryota</taxon>
        <taxon>Metazoa</taxon>
        <taxon>Chordata</taxon>
        <taxon>Craniata</taxon>
        <taxon>Vertebrata</taxon>
        <taxon>Euteleostomi</taxon>
        <taxon>Mammalia</taxon>
        <taxon>Eutheria</taxon>
        <taxon>Euarchontoglires</taxon>
        <taxon>Glires</taxon>
        <taxon>Rodentia</taxon>
        <taxon>Myomorpha</taxon>
        <taxon>Muroidea</taxon>
        <taxon>Muridae</taxon>
        <taxon>Murinae</taxon>
        <taxon>Apodemus</taxon>
    </lineage>
</organism>
<sequence length="60" mass="6855">MIPNDGFIYVTRLRNVGVPITHDHIEDGIHGAISFATAPFHLQLGLRLIDKYIIWLKEDL</sequence>
<dbReference type="SUPFAM" id="SSF53474">
    <property type="entry name" value="alpha/beta-Hydrolases"/>
    <property type="match status" value="1"/>
</dbReference>
<dbReference type="EMBL" id="BAAFST010000003">
    <property type="protein sequence ID" value="GAB1287561.1"/>
    <property type="molecule type" value="Genomic_DNA"/>
</dbReference>
<dbReference type="Proteomes" id="UP001623349">
    <property type="component" value="Unassembled WGS sequence"/>
</dbReference>
<comment type="caution">
    <text evidence="1">The sequence shown here is derived from an EMBL/GenBank/DDBJ whole genome shotgun (WGS) entry which is preliminary data.</text>
</comment>
<accession>A0ABQ0ELA8</accession>
<proteinExistence type="predicted"/>
<evidence type="ECO:0000313" key="2">
    <source>
        <dbReference type="Proteomes" id="UP001623349"/>
    </source>
</evidence>
<name>A0ABQ0ELA8_APOSI</name>